<feature type="transmembrane region" description="Helical" evidence="9">
    <location>
        <begin position="635"/>
        <end position="655"/>
    </location>
</feature>
<dbReference type="OrthoDB" id="1932925at2759"/>
<evidence type="ECO:0000256" key="9">
    <source>
        <dbReference type="SAM" id="Phobius"/>
    </source>
</evidence>
<keyword evidence="12" id="KW-1185">Reference proteome</keyword>
<evidence type="ECO:0000256" key="2">
    <source>
        <dbReference type="ARBA" id="ARBA00010666"/>
    </source>
</evidence>
<feature type="region of interest" description="Disordered" evidence="8">
    <location>
        <begin position="1"/>
        <end position="44"/>
    </location>
</feature>
<comment type="caution">
    <text evidence="11">The sequence shown here is derived from an EMBL/GenBank/DDBJ whole genome shotgun (WGS) entry which is preliminary data.</text>
</comment>
<name>A0A1D1VB53_RAMVA</name>
<feature type="transmembrane region" description="Helical" evidence="9">
    <location>
        <begin position="549"/>
        <end position="566"/>
    </location>
</feature>
<feature type="transmembrane region" description="Helical" evidence="9">
    <location>
        <begin position="76"/>
        <end position="98"/>
    </location>
</feature>
<evidence type="ECO:0000256" key="5">
    <source>
        <dbReference type="ARBA" id="ARBA00022989"/>
    </source>
</evidence>
<dbReference type="GO" id="GO:0005794">
    <property type="term" value="C:Golgi apparatus"/>
    <property type="evidence" value="ECO:0007669"/>
    <property type="project" value="UniProtKB-ARBA"/>
</dbReference>
<gene>
    <name evidence="11" type="primary">RvY_07314-1</name>
    <name evidence="11" type="synonym">RvY_07314.1</name>
    <name evidence="11" type="ORF">RvY_07314</name>
</gene>
<feature type="compositionally biased region" description="Polar residues" evidence="8">
    <location>
        <begin position="1"/>
        <end position="11"/>
    </location>
</feature>
<feature type="transmembrane region" description="Helical" evidence="9">
    <location>
        <begin position="726"/>
        <end position="746"/>
    </location>
</feature>
<evidence type="ECO:0000313" key="11">
    <source>
        <dbReference type="EMBL" id="GAU95748.1"/>
    </source>
</evidence>
<feature type="transmembrane region" description="Helical" evidence="9">
    <location>
        <begin position="572"/>
        <end position="592"/>
    </location>
</feature>
<organism evidence="11 12">
    <name type="scientific">Ramazzottius varieornatus</name>
    <name type="common">Water bear</name>
    <name type="synonym">Tardigrade</name>
    <dbReference type="NCBI Taxonomy" id="947166"/>
    <lineage>
        <taxon>Eukaryota</taxon>
        <taxon>Metazoa</taxon>
        <taxon>Ecdysozoa</taxon>
        <taxon>Tardigrada</taxon>
        <taxon>Eutardigrada</taxon>
        <taxon>Parachela</taxon>
        <taxon>Hypsibioidea</taxon>
        <taxon>Ramazzottiidae</taxon>
        <taxon>Ramazzottius</taxon>
    </lineage>
</organism>
<sequence>MKDSEQQSSSVDAPIINETQPEADKEVSSPKEVGSPEEVPVDAASAADETDIWKNIQSKMDRAKSMVFAATSPIPFHYVTVRNIKLFAFLVTLCFIIYHGSQRRFGNNDTCEWLLREGRVQGNNLWQPNGCMMHVYTQAQARVCIRQTRSKFTSSSAVFIGDSRLRYLFNATVKHITGSEPVYPEGKHKDLTVTDQGLNLTMKFYWKPFVDQDMQKQLDNIKDEMNRAGGTVPFLVLVSSGTWTMKTTNASEAAFKEYKKNLTDLSPSLDDIAKKTRVLWVLQDPVFERLLSPERAMIDNSQISKYNWAAEEIFRGSNVRVWSSSHLVFWYLGDSKDGIHMGNEGLRQTVQIFLNYHCNHEMRHRDATCCINAEPLHSMQIAALSIFGVFILTAIVVLFREYGTVVARNLRMYMKRQPLYTNGSAFHDKPLTIRDARLPKKVKTRYEVFCETMMALGKLGLIMGYFVLCDRTDFFKKENKYYSNVNFFVPLTYIFLIGLFFSENSDQSGLLHRDQTDDWKGWMQFVILVYHFTAGSTQLPIYMHVRTLVSSYLFLNGYAHFMYFWNKADISAYRFFQIVFRMNLLVFCLCIFMNRQYQFYYFVPLVTFWFIVTYLTMALPPRVSEASAATNSRHYVYMIIKFILVFGLITTLYISEDFFRRIFMMKPWAALFRLGDNIHEWFFRWKLDRYSVLQGMVFGFLVAYARKHGWFNEGMSQNLFNFRPSMFVLAGGFVGLFGYSVFTFLCPRKEQCNEIHSYVVWAPILGFIAVRNVFGVVRRRYSTLFAWAGRVSLELFIVQFHVWLAADTYGILVFIPGYPMLNVILTSFIYVCVAHEVHVVTGVLAEHLVPKDWRYLSLAVALFGILLGVLAVCYGL</sequence>
<dbReference type="InterPro" id="IPR012419">
    <property type="entry name" value="Cas1_AcylTrans_dom"/>
</dbReference>
<accession>A0A1D1VB53</accession>
<evidence type="ECO:0000256" key="4">
    <source>
        <dbReference type="ARBA" id="ARBA00022692"/>
    </source>
</evidence>
<dbReference type="GO" id="GO:0016740">
    <property type="term" value="F:transferase activity"/>
    <property type="evidence" value="ECO:0007669"/>
    <property type="project" value="UniProtKB-KW"/>
</dbReference>
<feature type="transmembrane region" description="Helical" evidence="9">
    <location>
        <begin position="481"/>
        <end position="501"/>
    </location>
</feature>
<evidence type="ECO:0000259" key="10">
    <source>
        <dbReference type="Pfam" id="PF07779"/>
    </source>
</evidence>
<dbReference type="AlphaFoldDB" id="A0A1D1VB53"/>
<keyword evidence="7" id="KW-0325">Glycoprotein</keyword>
<proteinExistence type="inferred from homology"/>
<keyword evidence="3" id="KW-0808">Transferase</keyword>
<dbReference type="GO" id="GO:0016020">
    <property type="term" value="C:membrane"/>
    <property type="evidence" value="ECO:0007669"/>
    <property type="project" value="UniProtKB-SubCell"/>
</dbReference>
<feature type="transmembrane region" description="Helical" evidence="9">
    <location>
        <begin position="811"/>
        <end position="833"/>
    </location>
</feature>
<feature type="transmembrane region" description="Helical" evidence="9">
    <location>
        <begin position="758"/>
        <end position="778"/>
    </location>
</feature>
<feature type="transmembrane region" description="Helical" evidence="9">
    <location>
        <begin position="381"/>
        <end position="399"/>
    </location>
</feature>
<comment type="subcellular location">
    <subcellularLocation>
        <location evidence="1">Membrane</location>
        <topology evidence="1">Multi-pass membrane protein</topology>
    </subcellularLocation>
</comment>
<dbReference type="PANTHER" id="PTHR13533:SF1">
    <property type="entry name" value="N-ACETYLNEURAMINATE 9-O-ACETYLTRANSFERASE"/>
    <property type="match status" value="1"/>
</dbReference>
<protein>
    <recommendedName>
        <fullName evidence="10">Cas1p 10 TM acyl transferase domain-containing protein</fullName>
    </recommendedName>
</protein>
<feature type="transmembrane region" description="Helical" evidence="9">
    <location>
        <begin position="784"/>
        <end position="804"/>
    </location>
</feature>
<feature type="transmembrane region" description="Helical" evidence="9">
    <location>
        <begin position="853"/>
        <end position="874"/>
    </location>
</feature>
<dbReference type="Proteomes" id="UP000186922">
    <property type="component" value="Unassembled WGS sequence"/>
</dbReference>
<keyword evidence="6 9" id="KW-0472">Membrane</keyword>
<evidence type="ECO:0000256" key="6">
    <source>
        <dbReference type="ARBA" id="ARBA00023136"/>
    </source>
</evidence>
<feature type="transmembrane region" description="Helical" evidence="9">
    <location>
        <begin position="521"/>
        <end position="542"/>
    </location>
</feature>
<evidence type="ECO:0000313" key="12">
    <source>
        <dbReference type="Proteomes" id="UP000186922"/>
    </source>
</evidence>
<keyword evidence="5 9" id="KW-1133">Transmembrane helix</keyword>
<dbReference type="PANTHER" id="PTHR13533">
    <property type="entry name" value="N-ACETYLNEURAMINATE 9-O-ACETYLTRANSFERASE"/>
    <property type="match status" value="1"/>
</dbReference>
<evidence type="ECO:0000256" key="8">
    <source>
        <dbReference type="SAM" id="MobiDB-lite"/>
    </source>
</evidence>
<feature type="transmembrane region" description="Helical" evidence="9">
    <location>
        <begin position="599"/>
        <end position="615"/>
    </location>
</feature>
<evidence type="ECO:0000256" key="1">
    <source>
        <dbReference type="ARBA" id="ARBA00004141"/>
    </source>
</evidence>
<dbReference type="Pfam" id="PF07779">
    <property type="entry name" value="Cas1_AcylT"/>
    <property type="match status" value="1"/>
</dbReference>
<dbReference type="GO" id="GO:0005975">
    <property type="term" value="P:carbohydrate metabolic process"/>
    <property type="evidence" value="ECO:0007669"/>
    <property type="project" value="UniProtKB-ARBA"/>
</dbReference>
<reference evidence="11 12" key="1">
    <citation type="journal article" date="2016" name="Nat. Commun.">
        <title>Extremotolerant tardigrade genome and improved radiotolerance of human cultured cells by tardigrade-unique protein.</title>
        <authorList>
            <person name="Hashimoto T."/>
            <person name="Horikawa D.D."/>
            <person name="Saito Y."/>
            <person name="Kuwahara H."/>
            <person name="Kozuka-Hata H."/>
            <person name="Shin-I T."/>
            <person name="Minakuchi Y."/>
            <person name="Ohishi K."/>
            <person name="Motoyama A."/>
            <person name="Aizu T."/>
            <person name="Enomoto A."/>
            <person name="Kondo K."/>
            <person name="Tanaka S."/>
            <person name="Hara Y."/>
            <person name="Koshikawa S."/>
            <person name="Sagara H."/>
            <person name="Miura T."/>
            <person name="Yokobori S."/>
            <person name="Miyagawa K."/>
            <person name="Suzuki Y."/>
            <person name="Kubo T."/>
            <person name="Oyama M."/>
            <person name="Kohara Y."/>
            <person name="Fujiyama A."/>
            <person name="Arakawa K."/>
            <person name="Katayama T."/>
            <person name="Toyoda A."/>
            <person name="Kunieda T."/>
        </authorList>
    </citation>
    <scope>NUCLEOTIDE SEQUENCE [LARGE SCALE GENOMIC DNA]</scope>
    <source>
        <strain evidence="11 12">YOKOZUNA-1</strain>
    </source>
</reference>
<comment type="similarity">
    <text evidence="2">Belongs to the PC-esterase family. CASD1 subfamily.</text>
</comment>
<feature type="transmembrane region" description="Helical" evidence="9">
    <location>
        <begin position="446"/>
        <end position="469"/>
    </location>
</feature>
<keyword evidence="4 9" id="KW-0812">Transmembrane</keyword>
<evidence type="ECO:0000256" key="3">
    <source>
        <dbReference type="ARBA" id="ARBA00022679"/>
    </source>
</evidence>
<dbReference type="EMBL" id="BDGG01000003">
    <property type="protein sequence ID" value="GAU95748.1"/>
    <property type="molecule type" value="Genomic_DNA"/>
</dbReference>
<feature type="domain" description="Cas1p 10 TM acyl transferase" evidence="10">
    <location>
        <begin position="362"/>
        <end position="856"/>
    </location>
</feature>
<evidence type="ECO:0000256" key="7">
    <source>
        <dbReference type="ARBA" id="ARBA00023180"/>
    </source>
</evidence>